<keyword evidence="4 6" id="KW-0472">Membrane</keyword>
<evidence type="ECO:0000313" key="8">
    <source>
        <dbReference type="EMBL" id="SDD16161.1"/>
    </source>
</evidence>
<evidence type="ECO:0000256" key="6">
    <source>
        <dbReference type="SAM" id="Phobius"/>
    </source>
</evidence>
<dbReference type="InterPro" id="IPR006694">
    <property type="entry name" value="Fatty_acid_hydroxylase"/>
</dbReference>
<dbReference type="Pfam" id="PF04116">
    <property type="entry name" value="FA_hydroxylase"/>
    <property type="match status" value="1"/>
</dbReference>
<sequence length="286" mass="32342">MRELLEQYQLLLAPLIFVPFEQLFAARQQKIFRRGLSTDMAFLFLNGWLVFVGVTAIIALATLVNQSILPSAVKQAVSDLPYWAQALIAIVIGDLGIYWTHRILHVVPAMWRIHAVHHAVEELDWLAAIHQHPLDVTFMKVGSLFPLFTLGFSAEAIGTYLAIYYWQSWLAHANVRLGYGPLRHVLVSPEFHHWHHSSEREARDKNYAGLFSFYDVLFGSLYLPEGQKPTAFGVDHPMPTRYLALLAYPFFAWASMLKRDDPSGTRRPVDAEAVPGTATPPAHQDG</sequence>
<reference evidence="8 9" key="1">
    <citation type="submission" date="2016-10" db="EMBL/GenBank/DDBJ databases">
        <authorList>
            <person name="de Groot N.N."/>
        </authorList>
    </citation>
    <scope>NUCLEOTIDE SEQUENCE [LARGE SCALE GENOMIC DNA]</scope>
    <source>
        <strain evidence="8 9">R5</strain>
    </source>
</reference>
<feature type="transmembrane region" description="Helical" evidence="6">
    <location>
        <begin position="239"/>
        <end position="257"/>
    </location>
</feature>
<organism evidence="8 9">
    <name type="scientific">Bradyrhizobium brasilense</name>
    <dbReference type="NCBI Taxonomy" id="1419277"/>
    <lineage>
        <taxon>Bacteria</taxon>
        <taxon>Pseudomonadati</taxon>
        <taxon>Pseudomonadota</taxon>
        <taxon>Alphaproteobacteria</taxon>
        <taxon>Hyphomicrobiales</taxon>
        <taxon>Nitrobacteraceae</taxon>
        <taxon>Bradyrhizobium</taxon>
    </lineage>
</organism>
<feature type="transmembrane region" description="Helical" evidence="6">
    <location>
        <begin position="144"/>
        <end position="166"/>
    </location>
</feature>
<evidence type="ECO:0000256" key="3">
    <source>
        <dbReference type="ARBA" id="ARBA00022989"/>
    </source>
</evidence>
<keyword evidence="3 6" id="KW-1133">Transmembrane helix</keyword>
<keyword evidence="2 6" id="KW-0812">Transmembrane</keyword>
<dbReference type="AlphaFoldDB" id="A0A1G6SHP9"/>
<dbReference type="InterPro" id="IPR050307">
    <property type="entry name" value="Sterol_Desaturase_Related"/>
</dbReference>
<dbReference type="GO" id="GO:0005506">
    <property type="term" value="F:iron ion binding"/>
    <property type="evidence" value="ECO:0007669"/>
    <property type="project" value="InterPro"/>
</dbReference>
<dbReference type="GO" id="GO:0016020">
    <property type="term" value="C:membrane"/>
    <property type="evidence" value="ECO:0007669"/>
    <property type="project" value="UniProtKB-SubCell"/>
</dbReference>
<evidence type="ECO:0000313" key="9">
    <source>
        <dbReference type="Proteomes" id="UP000199245"/>
    </source>
</evidence>
<evidence type="ECO:0000256" key="4">
    <source>
        <dbReference type="ARBA" id="ARBA00023136"/>
    </source>
</evidence>
<feature type="transmembrane region" description="Helical" evidence="6">
    <location>
        <begin position="41"/>
        <end position="61"/>
    </location>
</feature>
<dbReference type="EMBL" id="FMZW01000008">
    <property type="protein sequence ID" value="SDD16161.1"/>
    <property type="molecule type" value="Genomic_DNA"/>
</dbReference>
<feature type="region of interest" description="Disordered" evidence="5">
    <location>
        <begin position="263"/>
        <end position="286"/>
    </location>
</feature>
<gene>
    <name evidence="8" type="ORF">SAMN05216337_1008101</name>
</gene>
<accession>A0A1G6SHP9</accession>
<name>A0A1G6SHP9_9BRAD</name>
<feature type="domain" description="Fatty acid hydroxylase" evidence="7">
    <location>
        <begin position="87"/>
        <end position="220"/>
    </location>
</feature>
<dbReference type="RefSeq" id="WP_229160169.1">
    <property type="nucleotide sequence ID" value="NZ_FMZW01000008.1"/>
</dbReference>
<protein>
    <submittedName>
        <fullName evidence="8">Sterol desaturase/sphingolipid hydroxylase, fatty acid hydroxylase superfamily</fullName>
    </submittedName>
</protein>
<comment type="subcellular location">
    <subcellularLocation>
        <location evidence="1">Membrane</location>
    </subcellularLocation>
</comment>
<feature type="transmembrane region" description="Helical" evidence="6">
    <location>
        <begin position="82"/>
        <end position="101"/>
    </location>
</feature>
<evidence type="ECO:0000259" key="7">
    <source>
        <dbReference type="Pfam" id="PF04116"/>
    </source>
</evidence>
<dbReference type="GO" id="GO:0016491">
    <property type="term" value="F:oxidoreductase activity"/>
    <property type="evidence" value="ECO:0007669"/>
    <property type="project" value="InterPro"/>
</dbReference>
<dbReference type="Proteomes" id="UP000199245">
    <property type="component" value="Unassembled WGS sequence"/>
</dbReference>
<dbReference type="GO" id="GO:0008610">
    <property type="term" value="P:lipid biosynthetic process"/>
    <property type="evidence" value="ECO:0007669"/>
    <property type="project" value="InterPro"/>
</dbReference>
<evidence type="ECO:0000256" key="1">
    <source>
        <dbReference type="ARBA" id="ARBA00004370"/>
    </source>
</evidence>
<dbReference type="PANTHER" id="PTHR11863">
    <property type="entry name" value="STEROL DESATURASE"/>
    <property type="match status" value="1"/>
</dbReference>
<evidence type="ECO:0000256" key="5">
    <source>
        <dbReference type="SAM" id="MobiDB-lite"/>
    </source>
</evidence>
<evidence type="ECO:0000256" key="2">
    <source>
        <dbReference type="ARBA" id="ARBA00022692"/>
    </source>
</evidence>
<proteinExistence type="predicted"/>